<dbReference type="Proteomes" id="UP000231092">
    <property type="component" value="Unassembled WGS sequence"/>
</dbReference>
<evidence type="ECO:0000313" key="2">
    <source>
        <dbReference type="EMBL" id="PJJ30550.1"/>
    </source>
</evidence>
<reference evidence="2 3" key="1">
    <citation type="submission" date="2017-11" db="EMBL/GenBank/DDBJ databases">
        <title>Understudied soil microbes with underappreciated capabilities: Untangling the Clostridium saccharolyticum group.</title>
        <authorList>
            <person name="Leschine S."/>
        </authorList>
    </citation>
    <scope>NUCLEOTIDE SEQUENCE [LARGE SCALE GENOMIC DNA]</scope>
    <source>
        <strain evidence="2 3">18A</strain>
    </source>
</reference>
<dbReference type="OrthoDB" id="2011690at2"/>
<name>A0A2M8ZAT4_9FIRM</name>
<sequence length="617" mass="67740">MEISRFYEKLNKIDGNIYVVEEKVELTGGVYDAPLQHDNINTSTLSVYTGPKLTGERIQTYVLSTPSLTPWNRTIRVYADVSTVYISYEAEGDTVEAEDVNRLQEEMIRTQEAINGEISRAGEAEQNIAADLVEEVARAKSAEQTLSENLTAEITRAKTAEKANADNLATETTRSKAAENILTESVTTEKTRALAAEESIKGTIQSNKPNWDDKYTRNEVDNKFAALENAIDWKETVNTYADLAVTYPNPQDGWTVNVKDTDYTYRYNGTEWVVISANAIPKATQSVDGLLSKEDKTLYDDANNKKHTHANKTTIDKVTETLLTRWNESYDKRHEHGNKGVLDTITQTLMDNWNAAFAHISDAVRHVTDTERTNWNDANSKKHTHSNKSVLDGITSTLVANWNAAFTHISDAVKHITAEERTAWNRVSDKVDTEPGKGLSTNDYTSPEKNKLDGIAPGAEVNVQADWNVTDTTLDAFIKNKPTSLPASDVSAWAKASTKPGYAWSEISGKPTSFAPAAHTHTKSQISDMSTKVSEFENDAGYVTAAEVGPGYTHPNSGVSAGTYKSVTVNAQGHVTAGTNPTTLAGYGITDAAAKNHNHDSAYLKKTGLTWDDLKGV</sequence>
<proteinExistence type="predicted"/>
<dbReference type="RefSeq" id="WP_100306789.1">
    <property type="nucleotide sequence ID" value="NZ_PGET01000001.1"/>
</dbReference>
<organism evidence="2 3">
    <name type="scientific">[Clostridium] celerecrescens 18A</name>
    <dbReference type="NCBI Taxonomy" id="1286362"/>
    <lineage>
        <taxon>Bacteria</taxon>
        <taxon>Bacillati</taxon>
        <taxon>Bacillota</taxon>
        <taxon>Clostridia</taxon>
        <taxon>Lachnospirales</taxon>
        <taxon>Lachnospiraceae</taxon>
        <taxon>Lacrimispora</taxon>
    </lineage>
</organism>
<feature type="region of interest" description="Disordered" evidence="1">
    <location>
        <begin position="430"/>
        <end position="449"/>
    </location>
</feature>
<gene>
    <name evidence="2" type="ORF">H171_4156</name>
</gene>
<comment type="caution">
    <text evidence="2">The sequence shown here is derived from an EMBL/GenBank/DDBJ whole genome shotgun (WGS) entry which is preliminary data.</text>
</comment>
<accession>A0A2M8ZAT4</accession>
<evidence type="ECO:0000256" key="1">
    <source>
        <dbReference type="SAM" id="MobiDB-lite"/>
    </source>
</evidence>
<protein>
    <submittedName>
        <fullName evidence="2">Uncharacterized protein</fullName>
    </submittedName>
</protein>
<dbReference type="EMBL" id="PGET01000001">
    <property type="protein sequence ID" value="PJJ30550.1"/>
    <property type="molecule type" value="Genomic_DNA"/>
</dbReference>
<dbReference type="AlphaFoldDB" id="A0A2M8ZAT4"/>
<evidence type="ECO:0000313" key="3">
    <source>
        <dbReference type="Proteomes" id="UP000231092"/>
    </source>
</evidence>